<dbReference type="PANTHER" id="PTHR46295:SF1">
    <property type="entry name" value="ENDOPLASMIC RETICULUM RESIDENT PROTEIN 44"/>
    <property type="match status" value="1"/>
</dbReference>
<reference evidence="3 4" key="1">
    <citation type="journal article" date="2007" name="Nature">
        <title>Evolution of genes and genomes on the Drosophila phylogeny.</title>
        <authorList>
            <consortium name="Drosophila 12 Genomes Consortium"/>
            <person name="Clark A.G."/>
            <person name="Eisen M.B."/>
            <person name="Smith D.R."/>
            <person name="Bergman C.M."/>
            <person name="Oliver B."/>
            <person name="Markow T.A."/>
            <person name="Kaufman T.C."/>
            <person name="Kellis M."/>
            <person name="Gelbart W."/>
            <person name="Iyer V.N."/>
            <person name="Pollard D.A."/>
            <person name="Sackton T.B."/>
            <person name="Larracuente A.M."/>
            <person name="Singh N.D."/>
            <person name="Abad J.P."/>
            <person name="Abt D.N."/>
            <person name="Adryan B."/>
            <person name="Aguade M."/>
            <person name="Akashi H."/>
            <person name="Anderson W.W."/>
            <person name="Aquadro C.F."/>
            <person name="Ardell D.H."/>
            <person name="Arguello R."/>
            <person name="Artieri C.G."/>
            <person name="Barbash D.A."/>
            <person name="Barker D."/>
            <person name="Barsanti P."/>
            <person name="Batterham P."/>
            <person name="Batzoglou S."/>
            <person name="Begun D."/>
            <person name="Bhutkar A."/>
            <person name="Blanco E."/>
            <person name="Bosak S.A."/>
            <person name="Bradley R.K."/>
            <person name="Brand A.D."/>
            <person name="Brent M.R."/>
            <person name="Brooks A.N."/>
            <person name="Brown R.H."/>
            <person name="Butlin R.K."/>
            <person name="Caggese C."/>
            <person name="Calvi B.R."/>
            <person name="Bernardo de Carvalho A."/>
            <person name="Caspi A."/>
            <person name="Castrezana S."/>
            <person name="Celniker S.E."/>
            <person name="Chang J.L."/>
            <person name="Chapple C."/>
            <person name="Chatterji S."/>
            <person name="Chinwalla A."/>
            <person name="Civetta A."/>
            <person name="Clifton S.W."/>
            <person name="Comeron J.M."/>
            <person name="Costello J.C."/>
            <person name="Coyne J.A."/>
            <person name="Daub J."/>
            <person name="David R.G."/>
            <person name="Delcher A.L."/>
            <person name="Delehaunty K."/>
            <person name="Do C.B."/>
            <person name="Ebling H."/>
            <person name="Edwards K."/>
            <person name="Eickbush T."/>
            <person name="Evans J.D."/>
            <person name="Filipski A."/>
            <person name="Findeiss S."/>
            <person name="Freyhult E."/>
            <person name="Fulton L."/>
            <person name="Fulton R."/>
            <person name="Garcia A.C."/>
            <person name="Gardiner A."/>
            <person name="Garfield D.A."/>
            <person name="Garvin B.E."/>
            <person name="Gibson G."/>
            <person name="Gilbert D."/>
            <person name="Gnerre S."/>
            <person name="Godfrey J."/>
            <person name="Good R."/>
            <person name="Gotea V."/>
            <person name="Gravely B."/>
            <person name="Greenberg A.J."/>
            <person name="Griffiths-Jones S."/>
            <person name="Gross S."/>
            <person name="Guigo R."/>
            <person name="Gustafson E.A."/>
            <person name="Haerty W."/>
            <person name="Hahn M.W."/>
            <person name="Halligan D.L."/>
            <person name="Halpern A.L."/>
            <person name="Halter G.M."/>
            <person name="Han M.V."/>
            <person name="Heger A."/>
            <person name="Hillier L."/>
            <person name="Hinrichs A.S."/>
            <person name="Holmes I."/>
            <person name="Hoskins R.A."/>
            <person name="Hubisz M.J."/>
            <person name="Hultmark D."/>
            <person name="Huntley M.A."/>
            <person name="Jaffe D.B."/>
            <person name="Jagadeeshan S."/>
            <person name="Jeck W.R."/>
            <person name="Johnson J."/>
            <person name="Jones C.D."/>
            <person name="Jordan W.C."/>
            <person name="Karpen G.H."/>
            <person name="Kataoka E."/>
            <person name="Keightley P.D."/>
            <person name="Kheradpour P."/>
            <person name="Kirkness E.F."/>
            <person name="Koerich L.B."/>
            <person name="Kristiansen K."/>
            <person name="Kudrna D."/>
            <person name="Kulathinal R.J."/>
            <person name="Kumar S."/>
            <person name="Kwok R."/>
            <person name="Lander E."/>
            <person name="Langley C.H."/>
            <person name="Lapoint R."/>
            <person name="Lazzaro B.P."/>
            <person name="Lee S.J."/>
            <person name="Levesque L."/>
            <person name="Li R."/>
            <person name="Lin C.F."/>
            <person name="Lin M.F."/>
            <person name="Lindblad-Toh K."/>
            <person name="Llopart A."/>
            <person name="Long M."/>
            <person name="Low L."/>
            <person name="Lozovsky E."/>
            <person name="Lu J."/>
            <person name="Luo M."/>
            <person name="Machado C.A."/>
            <person name="Makalowski W."/>
            <person name="Marzo M."/>
            <person name="Matsuda M."/>
            <person name="Matzkin L."/>
            <person name="McAllister B."/>
            <person name="McBride C.S."/>
            <person name="McKernan B."/>
            <person name="McKernan K."/>
            <person name="Mendez-Lago M."/>
            <person name="Minx P."/>
            <person name="Mollenhauer M.U."/>
            <person name="Montooth K."/>
            <person name="Mount S.M."/>
            <person name="Mu X."/>
            <person name="Myers E."/>
            <person name="Negre B."/>
            <person name="Newfeld S."/>
            <person name="Nielsen R."/>
            <person name="Noor M.A."/>
            <person name="O'Grady P."/>
            <person name="Pachter L."/>
            <person name="Papaceit M."/>
            <person name="Parisi M.J."/>
            <person name="Parisi M."/>
            <person name="Parts L."/>
            <person name="Pedersen J.S."/>
            <person name="Pesole G."/>
            <person name="Phillippy A.M."/>
            <person name="Ponting C.P."/>
            <person name="Pop M."/>
            <person name="Porcelli D."/>
            <person name="Powell J.R."/>
            <person name="Prohaska S."/>
            <person name="Pruitt K."/>
            <person name="Puig M."/>
            <person name="Quesneville H."/>
            <person name="Ram K.R."/>
            <person name="Rand D."/>
            <person name="Rasmussen M.D."/>
            <person name="Reed L.K."/>
            <person name="Reenan R."/>
            <person name="Reily A."/>
            <person name="Remington K.A."/>
            <person name="Rieger T.T."/>
            <person name="Ritchie M.G."/>
            <person name="Robin C."/>
            <person name="Rogers Y.H."/>
            <person name="Rohde C."/>
            <person name="Rozas J."/>
            <person name="Rubenfield M.J."/>
            <person name="Ruiz A."/>
            <person name="Russo S."/>
            <person name="Salzberg S.L."/>
            <person name="Sanchez-Gracia A."/>
            <person name="Saranga D.J."/>
            <person name="Sato H."/>
            <person name="Schaeffer S.W."/>
            <person name="Schatz M.C."/>
            <person name="Schlenke T."/>
            <person name="Schwartz R."/>
            <person name="Segarra C."/>
            <person name="Singh R.S."/>
            <person name="Sirot L."/>
            <person name="Sirota M."/>
            <person name="Sisneros N.B."/>
            <person name="Smith C.D."/>
            <person name="Smith T.F."/>
            <person name="Spieth J."/>
            <person name="Stage D.E."/>
            <person name="Stark A."/>
            <person name="Stephan W."/>
            <person name="Strausberg R.L."/>
            <person name="Strempel S."/>
            <person name="Sturgill D."/>
            <person name="Sutton G."/>
            <person name="Sutton G.G."/>
            <person name="Tao W."/>
            <person name="Teichmann S."/>
            <person name="Tobari Y.N."/>
            <person name="Tomimura Y."/>
            <person name="Tsolas J.M."/>
            <person name="Valente V.L."/>
            <person name="Venter E."/>
            <person name="Venter J.C."/>
            <person name="Vicario S."/>
            <person name="Vieira F.G."/>
            <person name="Vilella A.J."/>
            <person name="Villasante A."/>
            <person name="Walenz B."/>
            <person name="Wang J."/>
            <person name="Wasserman M."/>
            <person name="Watts T."/>
            <person name="Wilson D."/>
            <person name="Wilson R.K."/>
            <person name="Wing R.A."/>
            <person name="Wolfner M.F."/>
            <person name="Wong A."/>
            <person name="Wong G.K."/>
            <person name="Wu C.I."/>
            <person name="Wu G."/>
            <person name="Yamamoto D."/>
            <person name="Yang H.P."/>
            <person name="Yang S.P."/>
            <person name="Yorke J.A."/>
            <person name="Yoshida K."/>
            <person name="Zdobnov E."/>
            <person name="Zhang P."/>
            <person name="Zhang Y."/>
            <person name="Zimin A.V."/>
            <person name="Baldwin J."/>
            <person name="Abdouelleil A."/>
            <person name="Abdulkadir J."/>
            <person name="Abebe A."/>
            <person name="Abera B."/>
            <person name="Abreu J."/>
            <person name="Acer S.C."/>
            <person name="Aftuck L."/>
            <person name="Alexander A."/>
            <person name="An P."/>
            <person name="Anderson E."/>
            <person name="Anderson S."/>
            <person name="Arachi H."/>
            <person name="Azer M."/>
            <person name="Bachantsang P."/>
            <person name="Barry A."/>
            <person name="Bayul T."/>
            <person name="Berlin A."/>
            <person name="Bessette D."/>
            <person name="Bloom T."/>
            <person name="Blye J."/>
            <person name="Boguslavskiy L."/>
            <person name="Bonnet C."/>
            <person name="Boukhgalter B."/>
            <person name="Bourzgui I."/>
            <person name="Brown A."/>
            <person name="Cahill P."/>
            <person name="Channer S."/>
            <person name="Cheshatsang Y."/>
            <person name="Chuda L."/>
            <person name="Citroen M."/>
            <person name="Collymore A."/>
            <person name="Cooke P."/>
            <person name="Costello M."/>
            <person name="D'Aco K."/>
            <person name="Daza R."/>
            <person name="De Haan G."/>
            <person name="DeGray S."/>
            <person name="DeMaso C."/>
            <person name="Dhargay N."/>
            <person name="Dooley K."/>
            <person name="Dooley E."/>
            <person name="Doricent M."/>
            <person name="Dorje P."/>
            <person name="Dorjee K."/>
            <person name="Dupes A."/>
            <person name="Elong R."/>
            <person name="Falk J."/>
            <person name="Farina A."/>
            <person name="Faro S."/>
            <person name="Ferguson D."/>
            <person name="Fisher S."/>
            <person name="Foley C.D."/>
            <person name="Franke A."/>
            <person name="Friedrich D."/>
            <person name="Gadbois L."/>
            <person name="Gearin G."/>
            <person name="Gearin C.R."/>
            <person name="Giannoukos G."/>
            <person name="Goode T."/>
            <person name="Graham J."/>
            <person name="Grandbois E."/>
            <person name="Grewal S."/>
            <person name="Gyaltsen K."/>
            <person name="Hafez N."/>
            <person name="Hagos B."/>
            <person name="Hall J."/>
            <person name="Henson C."/>
            <person name="Hollinger A."/>
            <person name="Honan T."/>
            <person name="Huard M.D."/>
            <person name="Hughes L."/>
            <person name="Hurhula B."/>
            <person name="Husby M.E."/>
            <person name="Kamat A."/>
            <person name="Kanga B."/>
            <person name="Kashin S."/>
            <person name="Khazanovich D."/>
            <person name="Kisner P."/>
            <person name="Lance K."/>
            <person name="Lara M."/>
            <person name="Lee W."/>
            <person name="Lennon N."/>
            <person name="Letendre F."/>
            <person name="LeVine R."/>
            <person name="Lipovsky A."/>
            <person name="Liu X."/>
            <person name="Liu J."/>
            <person name="Liu S."/>
            <person name="Lokyitsang T."/>
            <person name="Lokyitsang Y."/>
            <person name="Lubonja R."/>
            <person name="Lui A."/>
            <person name="MacDonald P."/>
            <person name="Magnisalis V."/>
            <person name="Maru K."/>
            <person name="Matthews C."/>
            <person name="McCusker W."/>
            <person name="McDonough S."/>
            <person name="Mehta T."/>
            <person name="Meldrim J."/>
            <person name="Meneus L."/>
            <person name="Mihai O."/>
            <person name="Mihalev A."/>
            <person name="Mihova T."/>
            <person name="Mittelman R."/>
            <person name="Mlenga V."/>
            <person name="Montmayeur A."/>
            <person name="Mulrain L."/>
            <person name="Navidi A."/>
            <person name="Naylor J."/>
            <person name="Negash T."/>
            <person name="Nguyen T."/>
            <person name="Nguyen N."/>
            <person name="Nicol R."/>
            <person name="Norbu C."/>
            <person name="Norbu N."/>
            <person name="Novod N."/>
            <person name="O'Neill B."/>
            <person name="Osman S."/>
            <person name="Markiewicz E."/>
            <person name="Oyono O.L."/>
            <person name="Patti C."/>
            <person name="Phunkhang P."/>
            <person name="Pierre F."/>
            <person name="Priest M."/>
            <person name="Raghuraman S."/>
            <person name="Rege F."/>
            <person name="Reyes R."/>
            <person name="Rise C."/>
            <person name="Rogov P."/>
            <person name="Ross K."/>
            <person name="Ryan E."/>
            <person name="Settipalli S."/>
            <person name="Shea T."/>
            <person name="Sherpa N."/>
            <person name="Shi L."/>
            <person name="Shih D."/>
            <person name="Sparrow T."/>
            <person name="Spaulding J."/>
            <person name="Stalker J."/>
            <person name="Stange-Thomann N."/>
            <person name="Stavropoulos S."/>
            <person name="Stone C."/>
            <person name="Strader C."/>
            <person name="Tesfaye S."/>
            <person name="Thomson T."/>
            <person name="Thoulutsang Y."/>
            <person name="Thoulutsang D."/>
            <person name="Topham K."/>
            <person name="Topping I."/>
            <person name="Tsamla T."/>
            <person name="Vassiliev H."/>
            <person name="Vo A."/>
            <person name="Wangchuk T."/>
            <person name="Wangdi T."/>
            <person name="Weiand M."/>
            <person name="Wilkinson J."/>
            <person name="Wilson A."/>
            <person name="Yadav S."/>
            <person name="Young G."/>
            <person name="Yu Q."/>
            <person name="Zembek L."/>
            <person name="Zhong D."/>
            <person name="Zimmer A."/>
            <person name="Zwirko Z."/>
            <person name="Jaffe D.B."/>
            <person name="Alvarez P."/>
            <person name="Brockman W."/>
            <person name="Butler J."/>
            <person name="Chin C."/>
            <person name="Gnerre S."/>
            <person name="Grabherr M."/>
            <person name="Kleber M."/>
            <person name="Mauceli E."/>
            <person name="MacCallum I."/>
        </authorList>
    </citation>
    <scope>NUCLEOTIDE SEQUENCE [LARGE SCALE GENOMIC DNA]</scope>
    <source>
        <strain evidence="4">Tucson 15287-2541.00</strain>
    </source>
</reference>
<feature type="chain" id="PRO_5002812000" evidence="1">
    <location>
        <begin position="25"/>
        <end position="391"/>
    </location>
</feature>
<dbReference type="Proteomes" id="UP000001070">
    <property type="component" value="Unassembled WGS sequence"/>
</dbReference>
<dbReference type="STRING" id="7222.B4JFA1"/>
<keyword evidence="1" id="KW-0732">Signal</keyword>
<accession>B4JFA1</accession>
<dbReference type="SUPFAM" id="SSF52833">
    <property type="entry name" value="Thioredoxin-like"/>
    <property type="match status" value="3"/>
</dbReference>
<dbReference type="OMA" id="HRYTFAR"/>
<proteinExistence type="predicted"/>
<dbReference type="OrthoDB" id="427280at2759"/>
<dbReference type="InParanoid" id="B4JFA1"/>
<dbReference type="Gene3D" id="3.40.30.10">
    <property type="entry name" value="Glutaredoxin"/>
    <property type="match status" value="3"/>
</dbReference>
<gene>
    <name evidence="3" type="primary">Dgri\GH19278</name>
    <name evidence="3" type="ORF">Dgri_GH19278</name>
</gene>
<dbReference type="GO" id="GO:0003756">
    <property type="term" value="F:protein disulfide isomerase activity"/>
    <property type="evidence" value="ECO:0007669"/>
    <property type="project" value="TreeGrafter"/>
</dbReference>
<dbReference type="KEGG" id="dgr:6564037"/>
<keyword evidence="4" id="KW-1185">Reference proteome</keyword>
<evidence type="ECO:0000313" key="3">
    <source>
        <dbReference type="EMBL" id="EDV93382.1"/>
    </source>
</evidence>
<dbReference type="Pfam" id="PF13848">
    <property type="entry name" value="Thioredoxin_6"/>
    <property type="match status" value="1"/>
</dbReference>
<dbReference type="SMR" id="B4JFA1"/>
<protein>
    <submittedName>
        <fullName evidence="3">GH19278</fullName>
    </submittedName>
</protein>
<dbReference type="AlphaFoldDB" id="B4JFA1"/>
<dbReference type="InterPro" id="IPR052643">
    <property type="entry name" value="ERP44"/>
</dbReference>
<dbReference type="InterPro" id="IPR013766">
    <property type="entry name" value="Thioredoxin_domain"/>
</dbReference>
<dbReference type="Pfam" id="PF00085">
    <property type="entry name" value="Thioredoxin"/>
    <property type="match status" value="1"/>
</dbReference>
<dbReference type="GO" id="GO:0005793">
    <property type="term" value="C:endoplasmic reticulum-Golgi intermediate compartment"/>
    <property type="evidence" value="ECO:0007669"/>
    <property type="project" value="TreeGrafter"/>
</dbReference>
<feature type="domain" description="Thioredoxin" evidence="2">
    <location>
        <begin position="7"/>
        <end position="137"/>
    </location>
</feature>
<organism evidence="4">
    <name type="scientific">Drosophila grimshawi</name>
    <name type="common">Hawaiian fruit fly</name>
    <name type="synonym">Idiomyia grimshawi</name>
    <dbReference type="NCBI Taxonomy" id="7222"/>
    <lineage>
        <taxon>Eukaryota</taxon>
        <taxon>Metazoa</taxon>
        <taxon>Ecdysozoa</taxon>
        <taxon>Arthropoda</taxon>
        <taxon>Hexapoda</taxon>
        <taxon>Insecta</taxon>
        <taxon>Pterygota</taxon>
        <taxon>Neoptera</taxon>
        <taxon>Endopterygota</taxon>
        <taxon>Diptera</taxon>
        <taxon>Brachycera</taxon>
        <taxon>Muscomorpha</taxon>
        <taxon>Ephydroidea</taxon>
        <taxon>Drosophilidae</taxon>
        <taxon>Drosophila</taxon>
        <taxon>Hawaiian Drosophila</taxon>
    </lineage>
</organism>
<dbReference type="PANTHER" id="PTHR46295">
    <property type="entry name" value="ENDOPLASMIC RETICULUM RESIDENT PROTEIN 44"/>
    <property type="match status" value="1"/>
</dbReference>
<dbReference type="GO" id="GO:0005789">
    <property type="term" value="C:endoplasmic reticulum membrane"/>
    <property type="evidence" value="ECO:0007669"/>
    <property type="project" value="TreeGrafter"/>
</dbReference>
<name>B4JFA1_DROGR</name>
<sequence>MDLKLSCCLGLLLALLQLFADTAGDSIQVDENNVHNIAHSNELVLLLFYTQQCQFSANLLPIFDDAADEFRSLFGDSGKVMLGKVDCHKKMEMARHYKIYKYPTIKVVRHGYVGRQEYRGQRSLKAIKQFVFKELLDPIEKFDSLNELKGLANSKLIVTGYFEHKHHTEYEIYRKAASNLKDYCQFYVKFSKSHVPNSITFRGDLVNTSHMEFLGNLSNYTNVLRWCQQNCYPAVRELTFENAEAITEEGKPLVILFHKKEDIAAPKAFAKVVNEELQAELDNLIFVTGDSETFTHPIRHVHLTEADLPFIAIDCFASIFLFPNYKHLHIPGKFKQFLAAFYRGELHKVSPLDSEEFTDQSEHQLNIVEFQSKFKELMPSKLRYTFARNEL</sequence>
<dbReference type="HOGENOM" id="CLU_054449_1_0_1"/>
<evidence type="ECO:0000256" key="1">
    <source>
        <dbReference type="SAM" id="SignalP"/>
    </source>
</evidence>
<dbReference type="InterPro" id="IPR036249">
    <property type="entry name" value="Thioredoxin-like_sf"/>
</dbReference>
<evidence type="ECO:0000259" key="2">
    <source>
        <dbReference type="PROSITE" id="PS51352"/>
    </source>
</evidence>
<evidence type="ECO:0000313" key="4">
    <source>
        <dbReference type="Proteomes" id="UP000001070"/>
    </source>
</evidence>
<dbReference type="eggNOG" id="KOG0912">
    <property type="taxonomic scope" value="Eukaryota"/>
</dbReference>
<dbReference type="PhylomeDB" id="B4JFA1"/>
<dbReference type="PROSITE" id="PS51352">
    <property type="entry name" value="THIOREDOXIN_2"/>
    <property type="match status" value="1"/>
</dbReference>
<dbReference type="GO" id="GO:0006457">
    <property type="term" value="P:protein folding"/>
    <property type="evidence" value="ECO:0007669"/>
    <property type="project" value="TreeGrafter"/>
</dbReference>
<feature type="signal peptide" evidence="1">
    <location>
        <begin position="1"/>
        <end position="24"/>
    </location>
</feature>
<dbReference type="EMBL" id="CH916369">
    <property type="protein sequence ID" value="EDV93382.1"/>
    <property type="molecule type" value="Genomic_DNA"/>
</dbReference>